<evidence type="ECO:0000259" key="3">
    <source>
        <dbReference type="PROSITE" id="PS50202"/>
    </source>
</evidence>
<comment type="similarity">
    <text evidence="1">Belongs to the VAMP-associated protein (VAP) (TC 9.B.17) family.</text>
</comment>
<gene>
    <name evidence="4" type="ORF">ZOSMA_49G00190</name>
</gene>
<protein>
    <recommendedName>
        <fullName evidence="3">MSP domain-containing protein</fullName>
    </recommendedName>
</protein>
<dbReference type="AlphaFoldDB" id="A0A0K9P159"/>
<reference evidence="5" key="1">
    <citation type="journal article" date="2016" name="Nature">
        <title>The genome of the seagrass Zostera marina reveals angiosperm adaptation to the sea.</title>
        <authorList>
            <person name="Olsen J.L."/>
            <person name="Rouze P."/>
            <person name="Verhelst B."/>
            <person name="Lin Y.-C."/>
            <person name="Bayer T."/>
            <person name="Collen J."/>
            <person name="Dattolo E."/>
            <person name="De Paoli E."/>
            <person name="Dittami S."/>
            <person name="Maumus F."/>
            <person name="Michel G."/>
            <person name="Kersting A."/>
            <person name="Lauritano C."/>
            <person name="Lohaus R."/>
            <person name="Toepel M."/>
            <person name="Tonon T."/>
            <person name="Vanneste K."/>
            <person name="Amirebrahimi M."/>
            <person name="Brakel J."/>
            <person name="Bostroem C."/>
            <person name="Chovatia M."/>
            <person name="Grimwood J."/>
            <person name="Jenkins J.W."/>
            <person name="Jueterbock A."/>
            <person name="Mraz A."/>
            <person name="Stam W.T."/>
            <person name="Tice H."/>
            <person name="Bornberg-Bauer E."/>
            <person name="Green P.J."/>
            <person name="Pearson G.A."/>
            <person name="Procaccini G."/>
            <person name="Duarte C.M."/>
            <person name="Schmutz J."/>
            <person name="Reusch T.B.H."/>
            <person name="Van de Peer Y."/>
        </authorList>
    </citation>
    <scope>NUCLEOTIDE SEQUENCE [LARGE SCALE GENOMIC DNA]</scope>
    <source>
        <strain evidence="5">cv. Finnish</strain>
    </source>
</reference>
<dbReference type="GO" id="GO:0043495">
    <property type="term" value="F:protein-membrane adaptor activity"/>
    <property type="evidence" value="ECO:0000318"/>
    <property type="project" value="GO_Central"/>
</dbReference>
<dbReference type="STRING" id="29655.A0A0K9P159"/>
<comment type="caution">
    <text evidence="4">The sequence shown here is derived from an EMBL/GenBank/DDBJ whole genome shotgun (WGS) entry which is preliminary data.</text>
</comment>
<dbReference type="GO" id="GO:0005789">
    <property type="term" value="C:endoplasmic reticulum membrane"/>
    <property type="evidence" value="ECO:0000318"/>
    <property type="project" value="GO_Central"/>
</dbReference>
<dbReference type="Pfam" id="PF00635">
    <property type="entry name" value="Motile_Sperm"/>
    <property type="match status" value="1"/>
</dbReference>
<evidence type="ECO:0000256" key="2">
    <source>
        <dbReference type="SAM" id="Phobius"/>
    </source>
</evidence>
<sequence length="157" mass="17702">MQLCNITSHYVAYKVKTTNPRNYCVRPNGGIILPGSTCDVTVLLQAPKQIIFDYNCKDKFLLQCVVAKHGSTFKDITDGMAPFFKNLDFKSMKDTNESSTVNKIIAEKDSQIQLHQKVLQQQVELLRKDVKRIRRGSFPAIFLVGLLGVIVGHLMSK</sequence>
<name>A0A0K9P159_ZOSMR</name>
<dbReference type="PROSITE" id="PS50202">
    <property type="entry name" value="MSP"/>
    <property type="match status" value="1"/>
</dbReference>
<dbReference type="PANTHER" id="PTHR10809:SF160">
    <property type="entry name" value="VESICLE-ASSOCIATED PROTEIN 1-3"/>
    <property type="match status" value="1"/>
</dbReference>
<dbReference type="InterPro" id="IPR013783">
    <property type="entry name" value="Ig-like_fold"/>
</dbReference>
<dbReference type="InterPro" id="IPR008962">
    <property type="entry name" value="PapD-like_sf"/>
</dbReference>
<dbReference type="GO" id="GO:0005886">
    <property type="term" value="C:plasma membrane"/>
    <property type="evidence" value="ECO:0000318"/>
    <property type="project" value="GO_Central"/>
</dbReference>
<evidence type="ECO:0000256" key="1">
    <source>
        <dbReference type="ARBA" id="ARBA00008932"/>
    </source>
</evidence>
<feature type="domain" description="MSP" evidence="3">
    <location>
        <begin position="1"/>
        <end position="102"/>
    </location>
</feature>
<dbReference type="InterPro" id="IPR016763">
    <property type="entry name" value="VAP"/>
</dbReference>
<keyword evidence="2" id="KW-1133">Transmembrane helix</keyword>
<proteinExistence type="inferred from homology"/>
<dbReference type="Proteomes" id="UP000036987">
    <property type="component" value="Unassembled WGS sequence"/>
</dbReference>
<organism evidence="4 5">
    <name type="scientific">Zostera marina</name>
    <name type="common">Eelgrass</name>
    <dbReference type="NCBI Taxonomy" id="29655"/>
    <lineage>
        <taxon>Eukaryota</taxon>
        <taxon>Viridiplantae</taxon>
        <taxon>Streptophyta</taxon>
        <taxon>Embryophyta</taxon>
        <taxon>Tracheophyta</taxon>
        <taxon>Spermatophyta</taxon>
        <taxon>Magnoliopsida</taxon>
        <taxon>Liliopsida</taxon>
        <taxon>Zosteraceae</taxon>
        <taxon>Zostera</taxon>
    </lineage>
</organism>
<dbReference type="InterPro" id="IPR000535">
    <property type="entry name" value="MSP_dom"/>
</dbReference>
<dbReference type="GO" id="GO:0090158">
    <property type="term" value="P:endoplasmic reticulum membrane organization"/>
    <property type="evidence" value="ECO:0000318"/>
    <property type="project" value="GO_Central"/>
</dbReference>
<dbReference type="Gene3D" id="2.60.40.10">
    <property type="entry name" value="Immunoglobulins"/>
    <property type="match status" value="1"/>
</dbReference>
<dbReference type="EMBL" id="LFYR01001429">
    <property type="protein sequence ID" value="KMZ61950.1"/>
    <property type="molecule type" value="Genomic_DNA"/>
</dbReference>
<feature type="transmembrane region" description="Helical" evidence="2">
    <location>
        <begin position="136"/>
        <end position="155"/>
    </location>
</feature>
<dbReference type="OrthoDB" id="264603at2759"/>
<evidence type="ECO:0000313" key="5">
    <source>
        <dbReference type="Proteomes" id="UP000036987"/>
    </source>
</evidence>
<keyword evidence="5" id="KW-1185">Reference proteome</keyword>
<keyword evidence="2" id="KW-0812">Transmembrane</keyword>
<keyword evidence="2" id="KW-0472">Membrane</keyword>
<dbReference type="GO" id="GO:0061817">
    <property type="term" value="P:endoplasmic reticulum-plasma membrane tethering"/>
    <property type="evidence" value="ECO:0000318"/>
    <property type="project" value="GO_Central"/>
</dbReference>
<dbReference type="SUPFAM" id="SSF49354">
    <property type="entry name" value="PapD-like"/>
    <property type="match status" value="1"/>
</dbReference>
<dbReference type="PANTHER" id="PTHR10809">
    <property type="entry name" value="VESICLE-ASSOCIATED MEMBRANE PROTEIN-ASSOCIATED PROTEIN"/>
    <property type="match status" value="1"/>
</dbReference>
<accession>A0A0K9P159</accession>
<evidence type="ECO:0000313" key="4">
    <source>
        <dbReference type="EMBL" id="KMZ61950.1"/>
    </source>
</evidence>